<gene>
    <name evidence="1" type="ORF">T07_6671</name>
</gene>
<protein>
    <submittedName>
        <fullName evidence="1">Uncharacterized protein</fullName>
    </submittedName>
</protein>
<proteinExistence type="predicted"/>
<evidence type="ECO:0000313" key="2">
    <source>
        <dbReference type="Proteomes" id="UP000054630"/>
    </source>
</evidence>
<sequence>MQIFDRGLDINFLVNKSYCGIRCVNKYFYDFQYKTPPKVEG</sequence>
<comment type="caution">
    <text evidence="1">The sequence shown here is derived from an EMBL/GenBank/DDBJ whole genome shotgun (WGS) entry which is preliminary data.</text>
</comment>
<dbReference type="AlphaFoldDB" id="A0A0V0RCJ4"/>
<dbReference type="Proteomes" id="UP000054630">
    <property type="component" value="Unassembled WGS sequence"/>
</dbReference>
<organism evidence="1 2">
    <name type="scientific">Trichinella nelsoni</name>
    <dbReference type="NCBI Taxonomy" id="6336"/>
    <lineage>
        <taxon>Eukaryota</taxon>
        <taxon>Metazoa</taxon>
        <taxon>Ecdysozoa</taxon>
        <taxon>Nematoda</taxon>
        <taxon>Enoplea</taxon>
        <taxon>Dorylaimia</taxon>
        <taxon>Trichinellida</taxon>
        <taxon>Trichinellidae</taxon>
        <taxon>Trichinella</taxon>
    </lineage>
</organism>
<keyword evidence="2" id="KW-1185">Reference proteome</keyword>
<name>A0A0V0RCJ4_9BILA</name>
<evidence type="ECO:0000313" key="1">
    <source>
        <dbReference type="EMBL" id="KRX12178.1"/>
    </source>
</evidence>
<reference evidence="1 2" key="1">
    <citation type="submission" date="2015-01" db="EMBL/GenBank/DDBJ databases">
        <title>Evolution of Trichinella species and genotypes.</title>
        <authorList>
            <person name="Korhonen P.K."/>
            <person name="Edoardo P."/>
            <person name="Giuseppe L.R."/>
            <person name="Gasser R.B."/>
        </authorList>
    </citation>
    <scope>NUCLEOTIDE SEQUENCE [LARGE SCALE GENOMIC DNA]</scope>
    <source>
        <strain evidence="1">ISS37</strain>
    </source>
</reference>
<accession>A0A0V0RCJ4</accession>
<dbReference type="EMBL" id="JYDL01000682">
    <property type="protein sequence ID" value="KRX12178.1"/>
    <property type="molecule type" value="Genomic_DNA"/>
</dbReference>